<dbReference type="HOGENOM" id="CLU_1395751_0_0_4"/>
<keyword evidence="3" id="KW-1185">Reference proteome</keyword>
<dbReference type="EMBL" id="CP000116">
    <property type="protein sequence ID" value="AAZ97022.1"/>
    <property type="molecule type" value="Genomic_DNA"/>
</dbReference>
<evidence type="ECO:0000313" key="2">
    <source>
        <dbReference type="EMBL" id="AAZ97022.1"/>
    </source>
</evidence>
<dbReference type="eggNOG" id="ENOG5033QE6">
    <property type="taxonomic scope" value="Bacteria"/>
</dbReference>
<dbReference type="OrthoDB" id="8900121at2"/>
<dbReference type="AlphaFoldDB" id="Q3SJX7"/>
<feature type="chain" id="PRO_5004228905" description="Lipoprotein" evidence="1">
    <location>
        <begin position="18"/>
        <end position="195"/>
    </location>
</feature>
<accession>Q3SJX7</accession>
<dbReference type="STRING" id="292415.Tbd_1069"/>
<dbReference type="RefSeq" id="WP_011311581.1">
    <property type="nucleotide sequence ID" value="NC_007404.1"/>
</dbReference>
<proteinExistence type="predicted"/>
<gene>
    <name evidence="2" type="ordered locus">Tbd_1069</name>
</gene>
<reference evidence="2 3" key="1">
    <citation type="journal article" date="2006" name="J. Bacteriol.">
        <title>The genome sequence of the obligately chemolithoautotrophic, facultatively anaerobic bacterium Thiobacillus denitrificans.</title>
        <authorList>
            <person name="Beller H.R."/>
            <person name="Chain P.S."/>
            <person name="Letain T.E."/>
            <person name="Chakicherla A."/>
            <person name="Larimer F.W."/>
            <person name="Richardson P.M."/>
            <person name="Coleman M.A."/>
            <person name="Wood A.P."/>
            <person name="Kelly D.P."/>
        </authorList>
    </citation>
    <scope>NUCLEOTIDE SEQUENCE [LARGE SCALE GENOMIC DNA]</scope>
    <source>
        <strain evidence="2 3">ATCC 25259</strain>
    </source>
</reference>
<dbReference type="PROSITE" id="PS51257">
    <property type="entry name" value="PROKAR_LIPOPROTEIN"/>
    <property type="match status" value="1"/>
</dbReference>
<keyword evidence="1" id="KW-0732">Signal</keyword>
<evidence type="ECO:0000313" key="3">
    <source>
        <dbReference type="Proteomes" id="UP000008291"/>
    </source>
</evidence>
<protein>
    <recommendedName>
        <fullName evidence="4">Lipoprotein</fullName>
    </recommendedName>
</protein>
<dbReference type="KEGG" id="tbd:Tbd_1069"/>
<name>Q3SJX7_THIDA</name>
<organism evidence="2 3">
    <name type="scientific">Thiobacillus denitrificans (strain ATCC 25259 / T1)</name>
    <dbReference type="NCBI Taxonomy" id="292415"/>
    <lineage>
        <taxon>Bacteria</taxon>
        <taxon>Pseudomonadati</taxon>
        <taxon>Pseudomonadota</taxon>
        <taxon>Betaproteobacteria</taxon>
        <taxon>Nitrosomonadales</taxon>
        <taxon>Thiobacillaceae</taxon>
        <taxon>Thiobacillus</taxon>
    </lineage>
</organism>
<evidence type="ECO:0000256" key="1">
    <source>
        <dbReference type="SAM" id="SignalP"/>
    </source>
</evidence>
<dbReference type="Proteomes" id="UP000008291">
    <property type="component" value="Chromosome"/>
</dbReference>
<evidence type="ECO:0008006" key="4">
    <source>
        <dbReference type="Google" id="ProtNLM"/>
    </source>
</evidence>
<sequence length="195" mass="21937">MKKALLVVLCLALQACALPRPLPPATDLKTEASEVIVIGKIELVPPINGEFEQRRYWNVFGEERMLNHVLMATGAKNRPVDASAFAGSDFRDSLEAEWGVPFIVKAPRQRTFLNGAVTYLDVREQDRLWFPGGYYFDVPEGARAVYIGTLRYHRNDFNRITKVEVVDERRDIAAALKTAGGAPLQVRPSLLKRVR</sequence>
<feature type="signal peptide" evidence="1">
    <location>
        <begin position="1"/>
        <end position="17"/>
    </location>
</feature>